<protein>
    <submittedName>
        <fullName evidence="3">Uncharacterized protein</fullName>
    </submittedName>
</protein>
<feature type="region of interest" description="Disordered" evidence="2">
    <location>
        <begin position="1"/>
        <end position="20"/>
    </location>
</feature>
<feature type="coiled-coil region" evidence="1">
    <location>
        <begin position="150"/>
        <end position="177"/>
    </location>
</feature>
<organism evidence="3 4">
    <name type="scientific">Populus alba x Populus x berolinensis</name>
    <dbReference type="NCBI Taxonomy" id="444605"/>
    <lineage>
        <taxon>Eukaryota</taxon>
        <taxon>Viridiplantae</taxon>
        <taxon>Streptophyta</taxon>
        <taxon>Embryophyta</taxon>
        <taxon>Tracheophyta</taxon>
        <taxon>Spermatophyta</taxon>
        <taxon>Magnoliopsida</taxon>
        <taxon>eudicotyledons</taxon>
        <taxon>Gunneridae</taxon>
        <taxon>Pentapetalae</taxon>
        <taxon>rosids</taxon>
        <taxon>fabids</taxon>
        <taxon>Malpighiales</taxon>
        <taxon>Salicaceae</taxon>
        <taxon>Saliceae</taxon>
        <taxon>Populus</taxon>
    </lineage>
</organism>
<feature type="region of interest" description="Disordered" evidence="2">
    <location>
        <begin position="108"/>
        <end position="146"/>
    </location>
</feature>
<evidence type="ECO:0000256" key="1">
    <source>
        <dbReference type="SAM" id="Coils"/>
    </source>
</evidence>
<gene>
    <name evidence="3" type="ORF">NC653_030895</name>
</gene>
<reference evidence="3" key="1">
    <citation type="journal article" date="2023" name="Mol. Ecol. Resour.">
        <title>Chromosome-level genome assembly of a triploid poplar Populus alba 'Berolinensis'.</title>
        <authorList>
            <person name="Chen S."/>
            <person name="Yu Y."/>
            <person name="Wang X."/>
            <person name="Wang S."/>
            <person name="Zhang T."/>
            <person name="Zhou Y."/>
            <person name="He R."/>
            <person name="Meng N."/>
            <person name="Wang Y."/>
            <person name="Liu W."/>
            <person name="Liu Z."/>
            <person name="Liu J."/>
            <person name="Guo Q."/>
            <person name="Huang H."/>
            <person name="Sederoff R.R."/>
            <person name="Wang G."/>
            <person name="Qu G."/>
            <person name="Chen S."/>
        </authorList>
    </citation>
    <scope>NUCLEOTIDE SEQUENCE</scope>
    <source>
        <strain evidence="3">SC-2020</strain>
    </source>
</reference>
<dbReference type="Proteomes" id="UP001164929">
    <property type="component" value="Chromosome 13"/>
</dbReference>
<evidence type="ECO:0000256" key="2">
    <source>
        <dbReference type="SAM" id="MobiDB-lite"/>
    </source>
</evidence>
<keyword evidence="1" id="KW-0175">Coiled coil</keyword>
<comment type="caution">
    <text evidence="3">The sequence shown here is derived from an EMBL/GenBank/DDBJ whole genome shotgun (WGS) entry which is preliminary data.</text>
</comment>
<dbReference type="EMBL" id="JAQIZT010000013">
    <property type="protein sequence ID" value="KAJ6974890.1"/>
    <property type="molecule type" value="Genomic_DNA"/>
</dbReference>
<name>A0AAD6LXJ8_9ROSI</name>
<evidence type="ECO:0000313" key="4">
    <source>
        <dbReference type="Proteomes" id="UP001164929"/>
    </source>
</evidence>
<proteinExistence type="predicted"/>
<sequence>MDNSISILRNKRNRDMQSQQGLFPVKRQVPKRQLLTTVRGRGRGRGRGNPCFGTRSSTDEKQYTFQATEKISLGDVEFFDNRRTDMQSQQGLLTIKRQVPKRQPLTTVRGRGRGIAPYFGQRSSTDEEQYTYEGPPPTEAGSSSATCQNCKTYRSQIAQLIDQINKKDEQIQSLYEQIMTLEA</sequence>
<feature type="region of interest" description="Disordered" evidence="2">
    <location>
        <begin position="39"/>
        <end position="59"/>
    </location>
</feature>
<accession>A0AAD6LXJ8</accession>
<keyword evidence="4" id="KW-1185">Reference proteome</keyword>
<evidence type="ECO:0000313" key="3">
    <source>
        <dbReference type="EMBL" id="KAJ6974890.1"/>
    </source>
</evidence>
<dbReference type="AlphaFoldDB" id="A0AAD6LXJ8"/>